<feature type="compositionally biased region" description="Polar residues" evidence="1">
    <location>
        <begin position="1"/>
        <end position="13"/>
    </location>
</feature>
<protein>
    <submittedName>
        <fullName evidence="2">Uncharacterized protein</fullName>
    </submittedName>
</protein>
<dbReference type="Proteomes" id="UP000887458">
    <property type="component" value="Unassembled WGS sequence"/>
</dbReference>
<keyword evidence="3" id="KW-1185">Reference proteome</keyword>
<accession>A0ABQ8JMK9</accession>
<feature type="region of interest" description="Disordered" evidence="1">
    <location>
        <begin position="470"/>
        <end position="503"/>
    </location>
</feature>
<feature type="compositionally biased region" description="Basic and acidic residues" evidence="1">
    <location>
        <begin position="470"/>
        <end position="487"/>
    </location>
</feature>
<feature type="compositionally biased region" description="Low complexity" evidence="1">
    <location>
        <begin position="326"/>
        <end position="338"/>
    </location>
</feature>
<evidence type="ECO:0000256" key="1">
    <source>
        <dbReference type="SAM" id="MobiDB-lite"/>
    </source>
</evidence>
<feature type="region of interest" description="Disordered" evidence="1">
    <location>
        <begin position="840"/>
        <end position="869"/>
    </location>
</feature>
<feature type="compositionally biased region" description="Polar residues" evidence="1">
    <location>
        <begin position="339"/>
        <end position="354"/>
    </location>
</feature>
<feature type="region of interest" description="Disordered" evidence="1">
    <location>
        <begin position="900"/>
        <end position="920"/>
    </location>
</feature>
<proteinExistence type="predicted"/>
<feature type="compositionally biased region" description="Low complexity" evidence="1">
    <location>
        <begin position="840"/>
        <end position="867"/>
    </location>
</feature>
<comment type="caution">
    <text evidence="2">The sequence shown here is derived from an EMBL/GenBank/DDBJ whole genome shotgun (WGS) entry which is preliminary data.</text>
</comment>
<feature type="region of interest" description="Disordered" evidence="1">
    <location>
        <begin position="292"/>
        <end position="354"/>
    </location>
</feature>
<reference evidence="2 3" key="1">
    <citation type="journal article" date="2018" name="J. Allergy Clin. Immunol.">
        <title>High-quality assembly of Dermatophagoides pteronyssinus genome and transcriptome reveals a wide range of novel allergens.</title>
        <authorList>
            <person name="Liu X.Y."/>
            <person name="Yang K.Y."/>
            <person name="Wang M.Q."/>
            <person name="Kwok J.S."/>
            <person name="Zeng X."/>
            <person name="Yang Z."/>
            <person name="Xiao X.J."/>
            <person name="Lau C.P."/>
            <person name="Li Y."/>
            <person name="Huang Z.M."/>
            <person name="Ba J.G."/>
            <person name="Yim A.K."/>
            <person name="Ouyang C.Y."/>
            <person name="Ngai S.M."/>
            <person name="Chan T.F."/>
            <person name="Leung E.L."/>
            <person name="Liu L."/>
            <person name="Liu Z.G."/>
            <person name="Tsui S.K."/>
        </authorList>
    </citation>
    <scope>NUCLEOTIDE SEQUENCE [LARGE SCALE GENOMIC DNA]</scope>
    <source>
        <strain evidence="2">Derp</strain>
    </source>
</reference>
<reference evidence="2 3" key="2">
    <citation type="journal article" date="2022" name="Mol. Biol. Evol.">
        <title>Comparative Genomics Reveals Insights into the Divergent Evolution of Astigmatic Mites and Household Pest Adaptations.</title>
        <authorList>
            <person name="Xiong Q."/>
            <person name="Wan A.T."/>
            <person name="Liu X."/>
            <person name="Fung C.S."/>
            <person name="Xiao X."/>
            <person name="Malainual N."/>
            <person name="Hou J."/>
            <person name="Wang L."/>
            <person name="Wang M."/>
            <person name="Yang K.Y."/>
            <person name="Cui Y."/>
            <person name="Leung E.L."/>
            <person name="Nong W."/>
            <person name="Shin S.K."/>
            <person name="Au S.W."/>
            <person name="Jeong K.Y."/>
            <person name="Chew F.T."/>
            <person name="Hui J.H."/>
            <person name="Leung T.F."/>
            <person name="Tungtrongchitr A."/>
            <person name="Zhong N."/>
            <person name="Liu Z."/>
            <person name="Tsui S.K."/>
        </authorList>
    </citation>
    <scope>NUCLEOTIDE SEQUENCE [LARGE SCALE GENOMIC DNA]</scope>
    <source>
        <strain evidence="2">Derp</strain>
    </source>
</reference>
<evidence type="ECO:0000313" key="2">
    <source>
        <dbReference type="EMBL" id="KAH9423846.1"/>
    </source>
</evidence>
<organism evidence="2 3">
    <name type="scientific">Dermatophagoides pteronyssinus</name>
    <name type="common">European house dust mite</name>
    <dbReference type="NCBI Taxonomy" id="6956"/>
    <lineage>
        <taxon>Eukaryota</taxon>
        <taxon>Metazoa</taxon>
        <taxon>Ecdysozoa</taxon>
        <taxon>Arthropoda</taxon>
        <taxon>Chelicerata</taxon>
        <taxon>Arachnida</taxon>
        <taxon>Acari</taxon>
        <taxon>Acariformes</taxon>
        <taxon>Sarcoptiformes</taxon>
        <taxon>Astigmata</taxon>
        <taxon>Psoroptidia</taxon>
        <taxon>Analgoidea</taxon>
        <taxon>Pyroglyphidae</taxon>
        <taxon>Dermatophagoidinae</taxon>
        <taxon>Dermatophagoides</taxon>
    </lineage>
</organism>
<dbReference type="EMBL" id="NJHN03000031">
    <property type="protein sequence ID" value="KAH9423846.1"/>
    <property type="molecule type" value="Genomic_DNA"/>
</dbReference>
<gene>
    <name evidence="2" type="ORF">DERP_005429</name>
</gene>
<name>A0ABQ8JMK9_DERPT</name>
<feature type="compositionally biased region" description="Low complexity" evidence="1">
    <location>
        <begin position="903"/>
        <end position="917"/>
    </location>
</feature>
<feature type="compositionally biased region" description="Low complexity" evidence="1">
    <location>
        <begin position="14"/>
        <end position="27"/>
    </location>
</feature>
<evidence type="ECO:0000313" key="3">
    <source>
        <dbReference type="Proteomes" id="UP000887458"/>
    </source>
</evidence>
<sequence length="1040" mass="119826">MSATTNVFDINQPSTSQQNLVQSSSSSNEMKPKLNLSDYRRQIRNRRLISNSRLNQTSNNVIYSCSYQYYSDDYLMRIHQILSNDLDYHIGYQNFDEQLTLTTHDQQLIDEFEINTFEDVYDFELYSKQQSLNYIEQMIEKRQQEKYQDQLAQVSYDEPDPNILHATFIDPLRVEQLTKRKRRCPRTTSTTTTDYLSICEPILADEEEEDDEDDVGDERLQLANGHNEAKLSKIQSIGRKKFLIHHFFPELFTRTSSRGRVIKPKNNDQWLLDMEELDALDEIIGAYDHENDDHFDKIKSTNNDDNDGDENTRQQSTMMEKKSSPKESSSSLLPTSSSRTSISPFRAQISDNKSRTSLSIHRNYSILRNGKYSSSSSLLSRPNKCRSLLAQPSPSSSSTTATTINQTKLPLKIHNISYNGLPMKMNGDRKLLFSQQQQCSTSKKYESTTTMISSEESKFTPIVQLEELDTKIDSDDRSNDENNHPDNIDTNNNNKFEYPPDRPNNLQPAKIFSRFTPMGWKSFLISQNDTKIYEFNYGNLGNDRTVFIDTIRKIGDNIDESIAFDHNDNQNNNKNKNKKCKKIPFSFSEVPFLNRLQQSDNEFRLYLSTIPMLLNMLNHRDNEEQSKHFQEKSEKYINILGRFYEKHCQRRMKKNIIKKRSRQSLLRRWLMNDVQEQYSLYSLKPFDDVWNANQQQRLEISKKFQPIHTTINRSMPIVPKSAFPKSFQSSSSSSKSISLTPKPITVTPTMTAKVNSNGQIQLFRKEITPIKLTTHPNRSTIGSSATATAIAAAAAQIQKSNQNSQLPVVCKIPNNVGFKLHQTSFDTNMKTIQLIPSSMFSSSSASSSSTATTTLASTSPTATTTNTKPISVTSKPIIFRVQPSSSSSQLIKLYNKNEWPKINQNNNNNNNRQQQQQPPLKKIKTEINDDDEITIVHEHIPKKPIKLIQVKRTINNTKQKSSNLQLNILNDEKKFFNILKRLPLKKRRIASKVLMMYIFAAIIVKSKKNSTSTNNQKKISNQNDKFKKNENFVINNMDLD</sequence>
<feature type="region of interest" description="Disordered" evidence="1">
    <location>
        <begin position="1"/>
        <end position="33"/>
    </location>
</feature>